<gene>
    <name evidence="2" type="ORF">D4764_11G0004140</name>
</gene>
<organism evidence="2 3">
    <name type="scientific">Takifugu flavidus</name>
    <name type="common">sansaifugu</name>
    <dbReference type="NCBI Taxonomy" id="433684"/>
    <lineage>
        <taxon>Eukaryota</taxon>
        <taxon>Metazoa</taxon>
        <taxon>Chordata</taxon>
        <taxon>Craniata</taxon>
        <taxon>Vertebrata</taxon>
        <taxon>Euteleostomi</taxon>
        <taxon>Actinopterygii</taxon>
        <taxon>Neopterygii</taxon>
        <taxon>Teleostei</taxon>
        <taxon>Neoteleostei</taxon>
        <taxon>Acanthomorphata</taxon>
        <taxon>Eupercaria</taxon>
        <taxon>Tetraodontiformes</taxon>
        <taxon>Tetradontoidea</taxon>
        <taxon>Tetraodontidae</taxon>
        <taxon>Takifugu</taxon>
    </lineage>
</organism>
<reference evidence="2 3" key="1">
    <citation type="submission" date="2019-04" db="EMBL/GenBank/DDBJ databases">
        <title>Chromosome genome assembly for Takifugu flavidus.</title>
        <authorList>
            <person name="Xiao S."/>
        </authorList>
    </citation>
    <scope>NUCLEOTIDE SEQUENCE [LARGE SCALE GENOMIC DNA]</scope>
    <source>
        <strain evidence="2">HTHZ2018</strain>
        <tissue evidence="2">Muscle</tissue>
    </source>
</reference>
<proteinExistence type="predicted"/>
<dbReference type="EMBL" id="RHFK02000003">
    <property type="protein sequence ID" value="TWW78293.1"/>
    <property type="molecule type" value="Genomic_DNA"/>
</dbReference>
<comment type="caution">
    <text evidence="2">The sequence shown here is derived from an EMBL/GenBank/DDBJ whole genome shotgun (WGS) entry which is preliminary data.</text>
</comment>
<accession>A0A5C6PFH5</accession>
<evidence type="ECO:0000313" key="2">
    <source>
        <dbReference type="EMBL" id="TWW78293.1"/>
    </source>
</evidence>
<protein>
    <submittedName>
        <fullName evidence="2">Uncharacterized protein</fullName>
    </submittedName>
</protein>
<feature type="compositionally biased region" description="Polar residues" evidence="1">
    <location>
        <begin position="85"/>
        <end position="100"/>
    </location>
</feature>
<dbReference type="Proteomes" id="UP000324091">
    <property type="component" value="Chromosome 11"/>
</dbReference>
<dbReference type="AlphaFoldDB" id="A0A5C6PFH5"/>
<sequence>MVSGKVEPASAQRAELVALQKALAVAPGKPIPPELKERPDLTREEYLLLKVLKRNWQEPRKGDTWYHLSQWAKVAKSADMKGSSKESATSETPNTQQVKC</sequence>
<evidence type="ECO:0000313" key="3">
    <source>
        <dbReference type="Proteomes" id="UP000324091"/>
    </source>
</evidence>
<keyword evidence="3" id="KW-1185">Reference proteome</keyword>
<name>A0A5C6PFH5_9TELE</name>
<evidence type="ECO:0000256" key="1">
    <source>
        <dbReference type="SAM" id="MobiDB-lite"/>
    </source>
</evidence>
<feature type="region of interest" description="Disordered" evidence="1">
    <location>
        <begin position="77"/>
        <end position="100"/>
    </location>
</feature>